<evidence type="ECO:0000256" key="2">
    <source>
        <dbReference type="ARBA" id="ARBA00023125"/>
    </source>
</evidence>
<keyword evidence="1" id="KW-0805">Transcription regulation</keyword>
<dbReference type="SUPFAM" id="SSF57701">
    <property type="entry name" value="Zn2/Cys6 DNA-binding domain"/>
    <property type="match status" value="1"/>
</dbReference>
<dbReference type="GO" id="GO:0000981">
    <property type="term" value="F:DNA-binding transcription factor activity, RNA polymerase II-specific"/>
    <property type="evidence" value="ECO:0007669"/>
    <property type="project" value="InterPro"/>
</dbReference>
<accession>A0A0D2DNR9</accession>
<dbReference type="EMBL" id="KN847335">
    <property type="protein sequence ID" value="KIW44155.1"/>
    <property type="molecule type" value="Genomic_DNA"/>
</dbReference>
<feature type="compositionally biased region" description="Low complexity" evidence="5">
    <location>
        <begin position="119"/>
        <end position="136"/>
    </location>
</feature>
<evidence type="ECO:0000256" key="5">
    <source>
        <dbReference type="SAM" id="MobiDB-lite"/>
    </source>
</evidence>
<dbReference type="PANTHER" id="PTHR37534">
    <property type="entry name" value="TRANSCRIPTIONAL ACTIVATOR PROTEIN UGA3"/>
    <property type="match status" value="1"/>
</dbReference>
<dbReference type="RefSeq" id="XP_016264371.1">
    <property type="nucleotide sequence ID" value="XM_016406165.1"/>
</dbReference>
<dbReference type="HOGENOM" id="CLU_030887_0_0_1"/>
<reference evidence="7 8" key="1">
    <citation type="submission" date="2015-01" db="EMBL/GenBank/DDBJ databases">
        <title>The Genome Sequence of Exophiala oligosperma CBS72588.</title>
        <authorList>
            <consortium name="The Broad Institute Genomics Platform"/>
            <person name="Cuomo C."/>
            <person name="de Hoog S."/>
            <person name="Gorbushina A."/>
            <person name="Stielow B."/>
            <person name="Teixiera M."/>
            <person name="Abouelleil A."/>
            <person name="Chapman S.B."/>
            <person name="Priest M."/>
            <person name="Young S.K."/>
            <person name="Wortman J."/>
            <person name="Nusbaum C."/>
            <person name="Birren B."/>
        </authorList>
    </citation>
    <scope>NUCLEOTIDE SEQUENCE [LARGE SCALE GENOMIC DNA]</scope>
    <source>
        <strain evidence="7 8">CBS 72588</strain>
    </source>
</reference>
<evidence type="ECO:0000256" key="3">
    <source>
        <dbReference type="ARBA" id="ARBA00023163"/>
    </source>
</evidence>
<dbReference type="Gene3D" id="4.10.240.10">
    <property type="entry name" value="Zn(2)-C6 fungal-type DNA-binding domain"/>
    <property type="match status" value="1"/>
</dbReference>
<keyword evidence="8" id="KW-1185">Reference proteome</keyword>
<evidence type="ECO:0000313" key="7">
    <source>
        <dbReference type="EMBL" id="KIW44155.1"/>
    </source>
</evidence>
<keyword evidence="4" id="KW-0539">Nucleus</keyword>
<feature type="compositionally biased region" description="Polar residues" evidence="5">
    <location>
        <begin position="1"/>
        <end position="11"/>
    </location>
</feature>
<dbReference type="STRING" id="215243.A0A0D2DNR9"/>
<evidence type="ECO:0000313" key="8">
    <source>
        <dbReference type="Proteomes" id="UP000053342"/>
    </source>
</evidence>
<feature type="compositionally biased region" description="Low complexity" evidence="5">
    <location>
        <begin position="17"/>
        <end position="28"/>
    </location>
</feature>
<evidence type="ECO:0000256" key="4">
    <source>
        <dbReference type="ARBA" id="ARBA00023242"/>
    </source>
</evidence>
<feature type="region of interest" description="Disordered" evidence="5">
    <location>
        <begin position="178"/>
        <end position="200"/>
    </location>
</feature>
<feature type="region of interest" description="Disordered" evidence="5">
    <location>
        <begin position="100"/>
        <end position="136"/>
    </location>
</feature>
<evidence type="ECO:0000256" key="1">
    <source>
        <dbReference type="ARBA" id="ARBA00023015"/>
    </source>
</evidence>
<feature type="compositionally biased region" description="Polar residues" evidence="5">
    <location>
        <begin position="33"/>
        <end position="61"/>
    </location>
</feature>
<dbReference type="OrthoDB" id="648861at2759"/>
<dbReference type="GO" id="GO:0003677">
    <property type="term" value="F:DNA binding"/>
    <property type="evidence" value="ECO:0007669"/>
    <property type="project" value="UniProtKB-KW"/>
</dbReference>
<dbReference type="CDD" id="cd00067">
    <property type="entry name" value="GAL4"/>
    <property type="match status" value="1"/>
</dbReference>
<dbReference type="InterPro" id="IPR036864">
    <property type="entry name" value="Zn2-C6_fun-type_DNA-bd_sf"/>
</dbReference>
<dbReference type="Pfam" id="PF00172">
    <property type="entry name" value="Zn_clus"/>
    <property type="match status" value="1"/>
</dbReference>
<sequence length="636" mass="70046">MSETTIDQAPSFSAVGDTTTPLDLSPDDAVFSKSPTSNTDGSEATTTCLQRPGSAFTSNPSNQGRVRTGCLVCRARKIKCDEQRPRCQKCTKSKRSCVYKRGPPPPVPLHSGSDGAEFHQPPQIHSSPPPLANLSPAAQHTDLLSNEQLLSTESASAGPFLPAQTPEEAATAADPASVVLPAPTNNPHHQTVSHRQDTDLNNADSPYARFYNTSLDIYLVTTLDWLGASVQPPRSFSYFIDEVDCPFISPFDRLNWTRLKIHITQLAVQDLTVATAILVTQNLYRVLINGLPISNATSEYQAAVANFQTMVGDDETNFDIILAVAFLLCLCEVILPNEDGPAFCGFNQAFETRLRAWLRSLQISPISLRICTWLQFLHVATKRVGSCGIMSETMFSLLSNNIILVPSLSILDRYADSADAMYDIISAPVFAFYLELQRISNQIQGLSHYRRSRIAPSDQAEVADIAVRLKNDMTTLWDARPGPLRFQPSQLREDLRSTIAEPLITVAGLCTAAYAIETVALRRILGDPPFPSPESGPALRQIREVIEGDWNVRNKNGALNPGYVRPLFLFAIENTQPEETGWAVARLRETTSSPLSRSDFVASLAEALSEAQRTEQRRVTTKYFCCRFFNVPPALI</sequence>
<organism evidence="7 8">
    <name type="scientific">Exophiala oligosperma</name>
    <dbReference type="NCBI Taxonomy" id="215243"/>
    <lineage>
        <taxon>Eukaryota</taxon>
        <taxon>Fungi</taxon>
        <taxon>Dikarya</taxon>
        <taxon>Ascomycota</taxon>
        <taxon>Pezizomycotina</taxon>
        <taxon>Eurotiomycetes</taxon>
        <taxon>Chaetothyriomycetidae</taxon>
        <taxon>Chaetothyriales</taxon>
        <taxon>Herpotrichiellaceae</taxon>
        <taxon>Exophiala</taxon>
    </lineage>
</organism>
<keyword evidence="2" id="KW-0238">DNA-binding</keyword>
<feature type="region of interest" description="Disordered" evidence="5">
    <location>
        <begin position="1"/>
        <end position="61"/>
    </location>
</feature>
<dbReference type="InterPro" id="IPR001138">
    <property type="entry name" value="Zn2Cys6_DnaBD"/>
</dbReference>
<dbReference type="GeneID" id="27357260"/>
<dbReference type="PROSITE" id="PS50048">
    <property type="entry name" value="ZN2_CY6_FUNGAL_2"/>
    <property type="match status" value="1"/>
</dbReference>
<dbReference type="PANTHER" id="PTHR37534:SF46">
    <property type="entry name" value="ZN(II)2CYS6 TRANSCRIPTION FACTOR (EUROFUNG)"/>
    <property type="match status" value="1"/>
</dbReference>
<proteinExistence type="predicted"/>
<feature type="domain" description="Zn(2)-C6 fungal-type" evidence="6">
    <location>
        <begin position="69"/>
        <end position="99"/>
    </location>
</feature>
<evidence type="ECO:0000259" key="6">
    <source>
        <dbReference type="PROSITE" id="PS50048"/>
    </source>
</evidence>
<dbReference type="AlphaFoldDB" id="A0A0D2DNR9"/>
<dbReference type="SMART" id="SM00066">
    <property type="entry name" value="GAL4"/>
    <property type="match status" value="1"/>
</dbReference>
<dbReference type="Proteomes" id="UP000053342">
    <property type="component" value="Unassembled WGS sequence"/>
</dbReference>
<gene>
    <name evidence="7" type="ORF">PV06_05186</name>
</gene>
<dbReference type="VEuPathDB" id="FungiDB:PV06_05186"/>
<name>A0A0D2DNR9_9EURO</name>
<protein>
    <recommendedName>
        <fullName evidence="6">Zn(2)-C6 fungal-type domain-containing protein</fullName>
    </recommendedName>
</protein>
<dbReference type="PROSITE" id="PS00463">
    <property type="entry name" value="ZN2_CY6_FUNGAL_1"/>
    <property type="match status" value="1"/>
</dbReference>
<keyword evidence="3" id="KW-0804">Transcription</keyword>
<dbReference type="GO" id="GO:0008270">
    <property type="term" value="F:zinc ion binding"/>
    <property type="evidence" value="ECO:0007669"/>
    <property type="project" value="InterPro"/>
</dbReference>